<evidence type="ECO:0000313" key="4">
    <source>
        <dbReference type="Proteomes" id="UP000294933"/>
    </source>
</evidence>
<dbReference type="VEuPathDB" id="FungiDB:BD410DRAFT_296907"/>
<feature type="region of interest" description="Disordered" evidence="1">
    <location>
        <begin position="79"/>
        <end position="153"/>
    </location>
</feature>
<feature type="compositionally biased region" description="Basic and acidic residues" evidence="1">
    <location>
        <begin position="44"/>
        <end position="60"/>
    </location>
</feature>
<feature type="region of interest" description="Disordered" evidence="1">
    <location>
        <begin position="44"/>
        <end position="63"/>
    </location>
</feature>
<feature type="compositionally biased region" description="Polar residues" evidence="1">
    <location>
        <begin position="138"/>
        <end position="153"/>
    </location>
</feature>
<dbReference type="InterPro" id="IPR036864">
    <property type="entry name" value="Zn2-C6_fun-type_DNA-bd_sf"/>
</dbReference>
<proteinExistence type="predicted"/>
<organism evidence="3 4">
    <name type="scientific">Rickenella mellea</name>
    <dbReference type="NCBI Taxonomy" id="50990"/>
    <lineage>
        <taxon>Eukaryota</taxon>
        <taxon>Fungi</taxon>
        <taxon>Dikarya</taxon>
        <taxon>Basidiomycota</taxon>
        <taxon>Agaricomycotina</taxon>
        <taxon>Agaricomycetes</taxon>
        <taxon>Hymenochaetales</taxon>
        <taxon>Rickenellaceae</taxon>
        <taxon>Rickenella</taxon>
    </lineage>
</organism>
<accession>A0A4Y7Q433</accession>
<feature type="compositionally biased region" description="Polar residues" evidence="1">
    <location>
        <begin position="103"/>
        <end position="115"/>
    </location>
</feature>
<dbReference type="PROSITE" id="PS50048">
    <property type="entry name" value="ZN2_CY6_FUNGAL_2"/>
    <property type="match status" value="1"/>
</dbReference>
<dbReference type="OrthoDB" id="1925334at2759"/>
<evidence type="ECO:0000259" key="2">
    <source>
        <dbReference type="PROSITE" id="PS50048"/>
    </source>
</evidence>
<protein>
    <recommendedName>
        <fullName evidence="2">Zn(2)-C6 fungal-type domain-containing protein</fullName>
    </recommendedName>
</protein>
<sequence length="298" mass="32663">MTFHRLRRVLLHIRSRYRANLNTRRTGSGDEGDSISLEYLDHNVTEGSRGDPHASAERPTFHSSLESTMIDRLERSIPHHTPVQAGPVPSPIENFERNPTCAEPQSNVETSSPSSKPHGESQPRTAEIIGEIDRTVQRHTSGTTDGDGSVDISSTSRMSVDITSMPFPSRVPVLRNGPRVTGIADEDGNTDIFSTSTGILPRRGFLTESDDISPNPQISATIHLPQSHFTFQIVPNDAAVVRGGRNPLPCAPCRASRLRCDQAGGTPCRRCKEKGIECIVSNLTGRRMNARRDSVVEI</sequence>
<dbReference type="GO" id="GO:0008270">
    <property type="term" value="F:zinc ion binding"/>
    <property type="evidence" value="ECO:0007669"/>
    <property type="project" value="InterPro"/>
</dbReference>
<dbReference type="GO" id="GO:0000981">
    <property type="term" value="F:DNA-binding transcription factor activity, RNA polymerase II-specific"/>
    <property type="evidence" value="ECO:0007669"/>
    <property type="project" value="InterPro"/>
</dbReference>
<dbReference type="SUPFAM" id="SSF57701">
    <property type="entry name" value="Zn2/Cys6 DNA-binding domain"/>
    <property type="match status" value="1"/>
</dbReference>
<dbReference type="InterPro" id="IPR001138">
    <property type="entry name" value="Zn2Cys6_DnaBD"/>
</dbReference>
<keyword evidence="4" id="KW-1185">Reference proteome</keyword>
<dbReference type="EMBL" id="ML170180">
    <property type="protein sequence ID" value="TDL21570.1"/>
    <property type="molecule type" value="Genomic_DNA"/>
</dbReference>
<dbReference type="CDD" id="cd00067">
    <property type="entry name" value="GAL4"/>
    <property type="match status" value="1"/>
</dbReference>
<feature type="domain" description="Zn(2)-C6 fungal-type" evidence="2">
    <location>
        <begin position="249"/>
        <end position="280"/>
    </location>
</feature>
<dbReference type="AlphaFoldDB" id="A0A4Y7Q433"/>
<evidence type="ECO:0000313" key="3">
    <source>
        <dbReference type="EMBL" id="TDL21570.1"/>
    </source>
</evidence>
<dbReference type="SMART" id="SM00066">
    <property type="entry name" value="GAL4"/>
    <property type="match status" value="1"/>
</dbReference>
<name>A0A4Y7Q433_9AGAM</name>
<gene>
    <name evidence="3" type="ORF">BD410DRAFT_296907</name>
</gene>
<reference evidence="3 4" key="1">
    <citation type="submission" date="2018-06" db="EMBL/GenBank/DDBJ databases">
        <title>A transcriptomic atlas of mushroom development highlights an independent origin of complex multicellularity.</title>
        <authorList>
            <consortium name="DOE Joint Genome Institute"/>
            <person name="Krizsan K."/>
            <person name="Almasi E."/>
            <person name="Merenyi Z."/>
            <person name="Sahu N."/>
            <person name="Viragh M."/>
            <person name="Koszo T."/>
            <person name="Mondo S."/>
            <person name="Kiss B."/>
            <person name="Balint B."/>
            <person name="Kues U."/>
            <person name="Barry K."/>
            <person name="Hegedus J.C."/>
            <person name="Henrissat B."/>
            <person name="Johnson J."/>
            <person name="Lipzen A."/>
            <person name="Ohm R."/>
            <person name="Nagy I."/>
            <person name="Pangilinan J."/>
            <person name="Yan J."/>
            <person name="Xiong Y."/>
            <person name="Grigoriev I.V."/>
            <person name="Hibbett D.S."/>
            <person name="Nagy L.G."/>
        </authorList>
    </citation>
    <scope>NUCLEOTIDE SEQUENCE [LARGE SCALE GENOMIC DNA]</scope>
    <source>
        <strain evidence="3 4">SZMC22713</strain>
    </source>
</reference>
<dbReference type="Pfam" id="PF00172">
    <property type="entry name" value="Zn_clus"/>
    <property type="match status" value="1"/>
</dbReference>
<evidence type="ECO:0000256" key="1">
    <source>
        <dbReference type="SAM" id="MobiDB-lite"/>
    </source>
</evidence>
<dbReference type="Proteomes" id="UP000294933">
    <property type="component" value="Unassembled WGS sequence"/>
</dbReference>
<dbReference type="Gene3D" id="4.10.240.10">
    <property type="entry name" value="Zn(2)-C6 fungal-type DNA-binding domain"/>
    <property type="match status" value="1"/>
</dbReference>